<dbReference type="EMBL" id="JAGYWB010000007">
    <property type="protein sequence ID" value="KAI0516278.1"/>
    <property type="molecule type" value="Genomic_DNA"/>
</dbReference>
<dbReference type="Pfam" id="PF01486">
    <property type="entry name" value="K-box"/>
    <property type="match status" value="1"/>
</dbReference>
<name>A0A8T3BPF4_DENNO</name>
<sequence>MSSLPNRLEGKVDEGAQSNSTEEPKERRDRLGKVEENPLSLSFSGSEGDWARFGRGGGRRSAAEGLSRSKSCFRSGFGREACEEKEQLMGEDLNGLSIKELQNLENQLEKSLQVIQQKKDQILINETQELNQKIAHMQRENMELYRMINLCRQENMDLNKKVNATEGFKGGSTSSNSGSPVTIYLELSPPQQKISGMHKDFPTLGHGKYNNVREEEFAEKALWDQHRAKEKRRTRGRHHQTGSIQRRSIVHFYVYAPWDLTAASLFRVRPSVPVAVALGPCGSLRLPWLSPWFLTPPFCYPNVRNNPPCSHFATHVTFFVFFSRSQDKAEMTPDSSPFRKLGSTSRLLFLDHSSQHPHVDLFSCPDHS</sequence>
<comment type="caution">
    <text evidence="4">The sequence shown here is derived from an EMBL/GenBank/DDBJ whole genome shotgun (WGS) entry which is preliminary data.</text>
</comment>
<reference evidence="4" key="1">
    <citation type="journal article" date="2022" name="Front. Genet.">
        <title>Chromosome-Scale Assembly of the Dendrobium nobile Genome Provides Insights Into the Molecular Mechanism of the Biosynthesis of the Medicinal Active Ingredient of Dendrobium.</title>
        <authorList>
            <person name="Xu Q."/>
            <person name="Niu S.-C."/>
            <person name="Li K.-L."/>
            <person name="Zheng P.-J."/>
            <person name="Zhang X.-J."/>
            <person name="Jia Y."/>
            <person name="Liu Y."/>
            <person name="Niu Y.-X."/>
            <person name="Yu L.-H."/>
            <person name="Chen D.-F."/>
            <person name="Zhang G.-Q."/>
        </authorList>
    </citation>
    <scope>NUCLEOTIDE SEQUENCE</scope>
    <source>
        <tissue evidence="4">Leaf</tissue>
    </source>
</reference>
<evidence type="ECO:0000313" key="5">
    <source>
        <dbReference type="Proteomes" id="UP000829196"/>
    </source>
</evidence>
<feature type="coiled-coil region" evidence="1">
    <location>
        <begin position="98"/>
        <end position="147"/>
    </location>
</feature>
<evidence type="ECO:0000256" key="2">
    <source>
        <dbReference type="SAM" id="MobiDB-lite"/>
    </source>
</evidence>
<evidence type="ECO:0000256" key="1">
    <source>
        <dbReference type="SAM" id="Coils"/>
    </source>
</evidence>
<dbReference type="GO" id="GO:0005634">
    <property type="term" value="C:nucleus"/>
    <property type="evidence" value="ECO:0007669"/>
    <property type="project" value="InterPro"/>
</dbReference>
<dbReference type="GO" id="GO:0003700">
    <property type="term" value="F:DNA-binding transcription factor activity"/>
    <property type="evidence" value="ECO:0007669"/>
    <property type="project" value="InterPro"/>
</dbReference>
<dbReference type="AlphaFoldDB" id="A0A8T3BPF4"/>
<keyword evidence="5" id="KW-1185">Reference proteome</keyword>
<feature type="domain" description="K-box" evidence="3">
    <location>
        <begin position="64"/>
        <end position="154"/>
    </location>
</feature>
<feature type="compositionally biased region" description="Basic and acidic residues" evidence="2">
    <location>
        <begin position="22"/>
        <end position="36"/>
    </location>
</feature>
<feature type="region of interest" description="Disordered" evidence="2">
    <location>
        <begin position="1"/>
        <end position="40"/>
    </location>
</feature>
<evidence type="ECO:0000313" key="4">
    <source>
        <dbReference type="EMBL" id="KAI0516278.1"/>
    </source>
</evidence>
<proteinExistence type="predicted"/>
<evidence type="ECO:0000259" key="3">
    <source>
        <dbReference type="PROSITE" id="PS51297"/>
    </source>
</evidence>
<dbReference type="InterPro" id="IPR002487">
    <property type="entry name" value="TF_Kbox"/>
</dbReference>
<gene>
    <name evidence="4" type="ORF">KFK09_008950</name>
</gene>
<dbReference type="OrthoDB" id="1898716at2759"/>
<protein>
    <recommendedName>
        <fullName evidence="3">K-box domain-containing protein</fullName>
    </recommendedName>
</protein>
<dbReference type="SMR" id="A0A8T3BPF4"/>
<organism evidence="4 5">
    <name type="scientific">Dendrobium nobile</name>
    <name type="common">Orchid</name>
    <dbReference type="NCBI Taxonomy" id="94219"/>
    <lineage>
        <taxon>Eukaryota</taxon>
        <taxon>Viridiplantae</taxon>
        <taxon>Streptophyta</taxon>
        <taxon>Embryophyta</taxon>
        <taxon>Tracheophyta</taxon>
        <taxon>Spermatophyta</taxon>
        <taxon>Magnoliopsida</taxon>
        <taxon>Liliopsida</taxon>
        <taxon>Asparagales</taxon>
        <taxon>Orchidaceae</taxon>
        <taxon>Epidendroideae</taxon>
        <taxon>Malaxideae</taxon>
        <taxon>Dendrobiinae</taxon>
        <taxon>Dendrobium</taxon>
    </lineage>
</organism>
<dbReference type="PROSITE" id="PS51297">
    <property type="entry name" value="K_BOX"/>
    <property type="match status" value="1"/>
</dbReference>
<dbReference type="Proteomes" id="UP000829196">
    <property type="component" value="Unassembled WGS sequence"/>
</dbReference>
<accession>A0A8T3BPF4</accession>
<keyword evidence="1" id="KW-0175">Coiled coil</keyword>